<comment type="cofactor">
    <cofactor evidence="4">
        <name>Zn(2+)</name>
        <dbReference type="ChEBI" id="CHEBI:29105"/>
    </cofactor>
    <text evidence="4">Binds 1 zinc ion.</text>
</comment>
<dbReference type="InterPro" id="IPR023524">
    <property type="entry name" value="Uncharacterised_SprT-like"/>
</dbReference>
<keyword evidence="2 4" id="KW-0479">Metal-binding</keyword>
<gene>
    <name evidence="5" type="ORF">SAMN06295960_2082</name>
</gene>
<evidence type="ECO:0000256" key="2">
    <source>
        <dbReference type="ARBA" id="ARBA00022723"/>
    </source>
</evidence>
<protein>
    <recommendedName>
        <fullName evidence="4">Protein SprT-like</fullName>
    </recommendedName>
</protein>
<feature type="binding site" evidence="4">
    <location>
        <position position="71"/>
    </location>
    <ligand>
        <name>Zn(2+)</name>
        <dbReference type="ChEBI" id="CHEBI:29105"/>
    </ligand>
</feature>
<dbReference type="Pfam" id="PF10263">
    <property type="entry name" value="SprT-like"/>
    <property type="match status" value="1"/>
</dbReference>
<dbReference type="RefSeq" id="WP_085494291.1">
    <property type="nucleotide sequence ID" value="NZ_FXAZ01000002.1"/>
</dbReference>
<dbReference type="HAMAP" id="MF_00745">
    <property type="entry name" value="SprT_like"/>
    <property type="match status" value="1"/>
</dbReference>
<proteinExistence type="inferred from homology"/>
<dbReference type="SMART" id="SM00731">
    <property type="entry name" value="SprT"/>
    <property type="match status" value="1"/>
</dbReference>
<feature type="binding site" evidence="4">
    <location>
        <position position="75"/>
    </location>
    <ligand>
        <name>Zn(2+)</name>
        <dbReference type="ChEBI" id="CHEBI:29105"/>
    </ligand>
</feature>
<evidence type="ECO:0000313" key="5">
    <source>
        <dbReference type="EMBL" id="SMG36042.1"/>
    </source>
</evidence>
<dbReference type="NCBIfam" id="NF003339">
    <property type="entry name" value="PRK04351.1"/>
    <property type="match status" value="1"/>
</dbReference>
<dbReference type="AlphaFoldDB" id="A0A1X7K6Z3"/>
<dbReference type="Proteomes" id="UP000193834">
    <property type="component" value="Unassembled WGS sequence"/>
</dbReference>
<evidence type="ECO:0000256" key="3">
    <source>
        <dbReference type="ARBA" id="ARBA00022833"/>
    </source>
</evidence>
<name>A0A1X7K6Z3_9BACL</name>
<evidence type="ECO:0000256" key="4">
    <source>
        <dbReference type="HAMAP-Rule" id="MF_00745"/>
    </source>
</evidence>
<dbReference type="GO" id="GO:0008270">
    <property type="term" value="F:zinc ion binding"/>
    <property type="evidence" value="ECO:0007669"/>
    <property type="project" value="UniProtKB-UniRule"/>
</dbReference>
<dbReference type="EMBL" id="FXAZ01000002">
    <property type="protein sequence ID" value="SMG36042.1"/>
    <property type="molecule type" value="Genomic_DNA"/>
</dbReference>
<keyword evidence="3 4" id="KW-0862">Zinc</keyword>
<accession>A0A1X7K6Z3</accession>
<feature type="active site" evidence="4">
    <location>
        <position position="72"/>
    </location>
</feature>
<comment type="subcellular location">
    <subcellularLocation>
        <location evidence="4">Cytoplasm</location>
    </subcellularLocation>
</comment>
<dbReference type="STRING" id="1852522.SAMN06295960_2082"/>
<organism evidence="5 6">
    <name type="scientific">Paenibacillus aquistagni</name>
    <dbReference type="NCBI Taxonomy" id="1852522"/>
    <lineage>
        <taxon>Bacteria</taxon>
        <taxon>Bacillati</taxon>
        <taxon>Bacillota</taxon>
        <taxon>Bacilli</taxon>
        <taxon>Bacillales</taxon>
        <taxon>Paenibacillaceae</taxon>
        <taxon>Paenibacillus</taxon>
    </lineage>
</organism>
<sequence length="167" mass="19667">MEAELTNTYLQQWIEQVSLRDFGTPFRHQARWNHRLSSTGGRYLLKSHDIEINPKQYVQNGAEEVERIIKHELCHYHLHLAKRGYKHQDADFKALLARVGGSRYCKSLPAISKPRTEPYRYRLRCHSCGQQYLRKRKVDIRKYVCGKCRGKLRLELLPSETQPEGTS</sequence>
<keyword evidence="1 4" id="KW-0963">Cytoplasm</keyword>
<evidence type="ECO:0000313" key="6">
    <source>
        <dbReference type="Proteomes" id="UP000193834"/>
    </source>
</evidence>
<evidence type="ECO:0000256" key="1">
    <source>
        <dbReference type="ARBA" id="ARBA00022490"/>
    </source>
</evidence>
<dbReference type="GO" id="GO:0006950">
    <property type="term" value="P:response to stress"/>
    <property type="evidence" value="ECO:0007669"/>
    <property type="project" value="UniProtKB-ARBA"/>
</dbReference>
<reference evidence="5 6" key="1">
    <citation type="submission" date="2017-04" db="EMBL/GenBank/DDBJ databases">
        <authorList>
            <person name="Afonso C.L."/>
            <person name="Miller P.J."/>
            <person name="Scott M.A."/>
            <person name="Spackman E."/>
            <person name="Goraichik I."/>
            <person name="Dimitrov K.M."/>
            <person name="Suarez D.L."/>
            <person name="Swayne D.E."/>
        </authorList>
    </citation>
    <scope>NUCLEOTIDE SEQUENCE [LARGE SCALE GENOMIC DNA]</scope>
    <source>
        <strain evidence="5 6">11</strain>
    </source>
</reference>
<comment type="similarity">
    <text evidence="4">Belongs to the SprT family.</text>
</comment>
<dbReference type="InterPro" id="IPR006640">
    <property type="entry name" value="SprT-like_domain"/>
</dbReference>
<dbReference type="GO" id="GO:0005737">
    <property type="term" value="C:cytoplasm"/>
    <property type="evidence" value="ECO:0007669"/>
    <property type="project" value="UniProtKB-SubCell"/>
</dbReference>
<dbReference type="OrthoDB" id="9799909at2"/>
<keyword evidence="6" id="KW-1185">Reference proteome</keyword>